<proteinExistence type="predicted"/>
<accession>A0AAV6KSK8</accession>
<comment type="caution">
    <text evidence="2">The sequence shown here is derived from an EMBL/GenBank/DDBJ whole genome shotgun (WGS) entry which is preliminary data.</text>
</comment>
<sequence>MKPTTGKAAAASLTGPGAGAETWARAPPMAAAEMRAAQAIFFMSMVKFIWRAKVRFLISLKPAFGDEERCSSSLA</sequence>
<evidence type="ECO:0000256" key="1">
    <source>
        <dbReference type="SAM" id="MobiDB-lite"/>
    </source>
</evidence>
<dbReference type="Proteomes" id="UP000823749">
    <property type="component" value="Chromosome 3"/>
</dbReference>
<dbReference type="AlphaFoldDB" id="A0AAV6KSK8"/>
<protein>
    <submittedName>
        <fullName evidence="2">Uncharacterized protein</fullName>
    </submittedName>
</protein>
<organism evidence="2 3">
    <name type="scientific">Rhododendron griersonianum</name>
    <dbReference type="NCBI Taxonomy" id="479676"/>
    <lineage>
        <taxon>Eukaryota</taxon>
        <taxon>Viridiplantae</taxon>
        <taxon>Streptophyta</taxon>
        <taxon>Embryophyta</taxon>
        <taxon>Tracheophyta</taxon>
        <taxon>Spermatophyta</taxon>
        <taxon>Magnoliopsida</taxon>
        <taxon>eudicotyledons</taxon>
        <taxon>Gunneridae</taxon>
        <taxon>Pentapetalae</taxon>
        <taxon>asterids</taxon>
        <taxon>Ericales</taxon>
        <taxon>Ericaceae</taxon>
        <taxon>Ericoideae</taxon>
        <taxon>Rhodoreae</taxon>
        <taxon>Rhododendron</taxon>
    </lineage>
</organism>
<dbReference type="EMBL" id="JACTNZ010000003">
    <property type="protein sequence ID" value="KAG5555613.1"/>
    <property type="molecule type" value="Genomic_DNA"/>
</dbReference>
<evidence type="ECO:0000313" key="3">
    <source>
        <dbReference type="Proteomes" id="UP000823749"/>
    </source>
</evidence>
<evidence type="ECO:0000313" key="2">
    <source>
        <dbReference type="EMBL" id="KAG5555613.1"/>
    </source>
</evidence>
<gene>
    <name evidence="2" type="ORF">RHGRI_006309</name>
</gene>
<reference evidence="2" key="1">
    <citation type="submission" date="2020-08" db="EMBL/GenBank/DDBJ databases">
        <title>Plant Genome Project.</title>
        <authorList>
            <person name="Zhang R.-G."/>
        </authorList>
    </citation>
    <scope>NUCLEOTIDE SEQUENCE</scope>
    <source>
        <strain evidence="2">WSP0</strain>
        <tissue evidence="2">Leaf</tissue>
    </source>
</reference>
<name>A0AAV6KSK8_9ERIC</name>
<feature type="region of interest" description="Disordered" evidence="1">
    <location>
        <begin position="1"/>
        <end position="21"/>
    </location>
</feature>
<keyword evidence="3" id="KW-1185">Reference proteome</keyword>